<dbReference type="InterPro" id="IPR024775">
    <property type="entry name" value="DinB-like"/>
</dbReference>
<dbReference type="InterPro" id="IPR042095">
    <property type="entry name" value="SUMF_sf"/>
</dbReference>
<dbReference type="Pfam" id="PF08242">
    <property type="entry name" value="Methyltransf_12"/>
    <property type="match status" value="1"/>
</dbReference>
<evidence type="ECO:0000259" key="5">
    <source>
        <dbReference type="Pfam" id="PF08242"/>
    </source>
</evidence>
<sequence length="699" mass="81500">MSKFSLYPVTLDGLDIEAKREEIRAYFHNTYDIFEKIFEVLKSDEIFYQKSEPTRHPMIFYFGHTATFFINKLVYMKIIKERINSEFESIFAVGVDEMEWDDLESSRYKWPKVEDVREYRKKVRSLVDGLISSLPLTLPITQESPIWIILMGIEHERIHIETSLVLHRQMPLKNVKEVREFNICPHSSEAVKNEMIKIEGANVVLGKDKSHNLYGWDNEYGKYSQYVDDFKTSKYLVSNGEFMEFVKDGGYENEEFWDDEGRKFLKISGAKHPTFWVFENGKFRYRTLCKLIDMPLDWPVDVNALEAEAFCRYKSKKDGVFYSLPSEAEYRLIYDYAGLRDIPDFHESRANLNFYHYFSSCPVNEFGFNGIYDVVGNVWQWSRTPIFGFEGFEVHPAYDDFSVPTFDNRHALILGSSWASSGNLIMKHSRYAFRKHFPQNAGFRYVVSNSDIKIEQDVYESDELVSQYCEFQYGDAYLGVKNFAIECAKIASKFVKNYTKALDMGCATGRTTFELAKSFNKVEGIDFSARFIGVGVKLKNEGYIAFSSKTEGDLVQKKRVSIEELGYEKVKEKVSFWQGDACNLKPNFNSYDLILATNLIDRLYNPKLFLESVHNRLNNEGVLILTSPYTWQESSTKKEFWLGGYRDESGKEVKTIDTLKAILGKNFELLHVEDREFVIKETARKFQHSVAEVSVWRKK</sequence>
<dbReference type="CDD" id="cd02440">
    <property type="entry name" value="AdoMet_MTases"/>
    <property type="match status" value="1"/>
</dbReference>
<dbReference type="GO" id="GO:0120147">
    <property type="term" value="F:formylglycine-generating oxidase activity"/>
    <property type="evidence" value="ECO:0007669"/>
    <property type="project" value="TreeGrafter"/>
</dbReference>
<dbReference type="InterPro" id="IPR029063">
    <property type="entry name" value="SAM-dependent_MTases_sf"/>
</dbReference>
<evidence type="ECO:0000256" key="1">
    <source>
        <dbReference type="ARBA" id="ARBA00023002"/>
    </source>
</evidence>
<reference evidence="8" key="1">
    <citation type="submission" date="2019-06" db="EMBL/GenBank/DDBJ databases">
        <title>Sulfurimonas gotlandica sp. nov., a chemoautotrophic and psychrotolerant epsilonproteobacterium isolated from a pelagic redoxcline, and an emended description of the genus Sulfurimonas.</title>
        <authorList>
            <person name="Wang S."/>
            <person name="Jiang L."/>
            <person name="Shao Z."/>
        </authorList>
    </citation>
    <scope>NUCLEOTIDE SEQUENCE [LARGE SCALE GENOMIC DNA]</scope>
    <source>
        <strain evidence="8">1-1N</strain>
    </source>
</reference>
<keyword evidence="2" id="KW-0408">Iron</keyword>
<dbReference type="Pfam" id="PF03781">
    <property type="entry name" value="FGE-sulfatase"/>
    <property type="match status" value="1"/>
</dbReference>
<feature type="domain" description="Methyltransferase type 12" evidence="5">
    <location>
        <begin position="502"/>
        <end position="623"/>
    </location>
</feature>
<evidence type="ECO:0000256" key="3">
    <source>
        <dbReference type="ARBA" id="ARBA00037882"/>
    </source>
</evidence>
<comment type="pathway">
    <text evidence="3">Amino-acid biosynthesis; ergothioneine biosynthesis.</text>
</comment>
<dbReference type="EMBL" id="CP041166">
    <property type="protein sequence ID" value="QFR42753.1"/>
    <property type="molecule type" value="Genomic_DNA"/>
</dbReference>
<dbReference type="PANTHER" id="PTHR23150">
    <property type="entry name" value="SULFATASE MODIFYING FACTOR 1, 2"/>
    <property type="match status" value="1"/>
</dbReference>
<dbReference type="Gene3D" id="3.90.1580.10">
    <property type="entry name" value="paralog of FGE (formylglycine-generating enzyme)"/>
    <property type="match status" value="1"/>
</dbReference>
<evidence type="ECO:0000259" key="6">
    <source>
        <dbReference type="Pfam" id="PF12867"/>
    </source>
</evidence>
<evidence type="ECO:0000313" key="7">
    <source>
        <dbReference type="EMBL" id="QFR42753.1"/>
    </source>
</evidence>
<dbReference type="SUPFAM" id="SSF56436">
    <property type="entry name" value="C-type lectin-like"/>
    <property type="match status" value="1"/>
</dbReference>
<evidence type="ECO:0000313" key="8">
    <source>
        <dbReference type="Proteomes" id="UP000326061"/>
    </source>
</evidence>
<dbReference type="InterPro" id="IPR005532">
    <property type="entry name" value="SUMF_dom"/>
</dbReference>
<dbReference type="NCBIfam" id="TIGR04344">
    <property type="entry name" value="ovoA_Nterm"/>
    <property type="match status" value="1"/>
</dbReference>
<keyword evidence="8" id="KW-1185">Reference proteome</keyword>
<dbReference type="RefSeq" id="WP_152298817.1">
    <property type="nucleotide sequence ID" value="NZ_CP041166.1"/>
</dbReference>
<dbReference type="InterPro" id="IPR051043">
    <property type="entry name" value="Sulfatase_Mod_Factor_Kinase"/>
</dbReference>
<gene>
    <name evidence="7" type="primary">ovoA</name>
    <name evidence="7" type="ORF">FJR47_02035</name>
</gene>
<name>A0AAJ4A2L2_9BACT</name>
<evidence type="ECO:0000259" key="4">
    <source>
        <dbReference type="Pfam" id="PF03781"/>
    </source>
</evidence>
<feature type="domain" description="DinB-like" evidence="6">
    <location>
        <begin position="27"/>
        <end position="162"/>
    </location>
</feature>
<dbReference type="InterPro" id="IPR013217">
    <property type="entry name" value="Methyltransf_12"/>
</dbReference>
<dbReference type="InterPro" id="IPR027577">
    <property type="entry name" value="OvoA_Nterm"/>
</dbReference>
<accession>A0AAJ4A2L2</accession>
<dbReference type="InterPro" id="IPR027625">
    <property type="entry name" value="OvoA_Cterm"/>
</dbReference>
<dbReference type="Gene3D" id="3.40.50.150">
    <property type="entry name" value="Vaccinia Virus protein VP39"/>
    <property type="match status" value="1"/>
</dbReference>
<proteinExistence type="predicted"/>
<evidence type="ECO:0000256" key="2">
    <source>
        <dbReference type="ARBA" id="ARBA00023004"/>
    </source>
</evidence>
<feature type="domain" description="Sulfatase-modifying factor enzyme-like" evidence="4">
    <location>
        <begin position="193"/>
        <end position="446"/>
    </location>
</feature>
<protein>
    <submittedName>
        <fullName evidence="7">5-histidylcysteine sulfoxide synthase</fullName>
    </submittedName>
</protein>
<organism evidence="7 8">
    <name type="scientific">Sulfurimonas xiamenensis</name>
    <dbReference type="NCBI Taxonomy" id="2590021"/>
    <lineage>
        <taxon>Bacteria</taxon>
        <taxon>Pseudomonadati</taxon>
        <taxon>Campylobacterota</taxon>
        <taxon>Epsilonproteobacteria</taxon>
        <taxon>Campylobacterales</taxon>
        <taxon>Sulfurimonadaceae</taxon>
        <taxon>Sulfurimonas</taxon>
    </lineage>
</organism>
<dbReference type="AlphaFoldDB" id="A0AAJ4A2L2"/>
<dbReference type="Proteomes" id="UP000326061">
    <property type="component" value="Chromosome"/>
</dbReference>
<dbReference type="Pfam" id="PF12867">
    <property type="entry name" value="DinB_2"/>
    <property type="match status" value="1"/>
</dbReference>
<dbReference type="InterPro" id="IPR016187">
    <property type="entry name" value="CTDL_fold"/>
</dbReference>
<dbReference type="NCBIfam" id="TIGR04345">
    <property type="entry name" value="ovoA_Cterm"/>
    <property type="match status" value="1"/>
</dbReference>
<dbReference type="KEGG" id="suln:FJR47_02035"/>
<keyword evidence="1" id="KW-0560">Oxidoreductase</keyword>
<dbReference type="SUPFAM" id="SSF53335">
    <property type="entry name" value="S-adenosyl-L-methionine-dependent methyltransferases"/>
    <property type="match status" value="1"/>
</dbReference>
<dbReference type="FunFam" id="3.90.1580.10:FF:000006">
    <property type="entry name" value="Generic methyltransferase, putative"/>
    <property type="match status" value="1"/>
</dbReference>
<dbReference type="PANTHER" id="PTHR23150:SF26">
    <property type="entry name" value="GENERIC METHYLTRANSFERASE"/>
    <property type="match status" value="1"/>
</dbReference>